<organism evidence="1">
    <name type="scientific">marine metagenome</name>
    <dbReference type="NCBI Taxonomy" id="408172"/>
    <lineage>
        <taxon>unclassified sequences</taxon>
        <taxon>metagenomes</taxon>
        <taxon>ecological metagenomes</taxon>
    </lineage>
</organism>
<name>A0A383EK29_9ZZZZ</name>
<dbReference type="AlphaFoldDB" id="A0A383EK29"/>
<reference evidence="1" key="1">
    <citation type="submission" date="2018-05" db="EMBL/GenBank/DDBJ databases">
        <authorList>
            <person name="Lanie J.A."/>
            <person name="Ng W.-L."/>
            <person name="Kazmierczak K.M."/>
            <person name="Andrzejewski T.M."/>
            <person name="Davidsen T.M."/>
            <person name="Wayne K.J."/>
            <person name="Tettelin H."/>
            <person name="Glass J.I."/>
            <person name="Rusch D."/>
            <person name="Podicherti R."/>
            <person name="Tsui H.-C.T."/>
            <person name="Winkler M.E."/>
        </authorList>
    </citation>
    <scope>NUCLEOTIDE SEQUENCE</scope>
</reference>
<accession>A0A383EK29</accession>
<dbReference type="EMBL" id="UINC01226644">
    <property type="protein sequence ID" value="SVE57216.1"/>
    <property type="molecule type" value="Genomic_DNA"/>
</dbReference>
<evidence type="ECO:0000313" key="1">
    <source>
        <dbReference type="EMBL" id="SVE57216.1"/>
    </source>
</evidence>
<sequence length="33" mass="3955">MGFDDRDDLIFVYSVFFLHQDFDKFASTGCFDR</sequence>
<gene>
    <name evidence="1" type="ORF">METZ01_LOCUS510070</name>
</gene>
<feature type="non-terminal residue" evidence="1">
    <location>
        <position position="33"/>
    </location>
</feature>
<proteinExistence type="predicted"/>
<protein>
    <submittedName>
        <fullName evidence="1">Uncharacterized protein</fullName>
    </submittedName>
</protein>